<dbReference type="Gene3D" id="2.130.10.10">
    <property type="entry name" value="YVTN repeat-like/Quinoprotein amine dehydrogenase"/>
    <property type="match status" value="1"/>
</dbReference>
<reference evidence="2 3" key="1">
    <citation type="submission" date="2022-01" db="EMBL/GenBank/DDBJ databases">
        <title>A chromosomal length assembly of Cordylochernes scorpioides.</title>
        <authorList>
            <person name="Zeh D."/>
            <person name="Zeh J."/>
        </authorList>
    </citation>
    <scope>NUCLEOTIDE SEQUENCE [LARGE SCALE GENOMIC DNA]</scope>
    <source>
        <strain evidence="2">IN4F17</strain>
        <tissue evidence="2">Whole Body</tissue>
    </source>
</reference>
<accession>A0ABY6LJS8</accession>
<dbReference type="InterPro" id="IPR001680">
    <property type="entry name" value="WD40_rpt"/>
</dbReference>
<dbReference type="SMART" id="SM00320">
    <property type="entry name" value="WD40"/>
    <property type="match status" value="1"/>
</dbReference>
<organism evidence="2 3">
    <name type="scientific">Cordylochernes scorpioides</name>
    <dbReference type="NCBI Taxonomy" id="51811"/>
    <lineage>
        <taxon>Eukaryota</taxon>
        <taxon>Metazoa</taxon>
        <taxon>Ecdysozoa</taxon>
        <taxon>Arthropoda</taxon>
        <taxon>Chelicerata</taxon>
        <taxon>Arachnida</taxon>
        <taxon>Pseudoscorpiones</taxon>
        <taxon>Cheliferoidea</taxon>
        <taxon>Chernetidae</taxon>
        <taxon>Cordylochernes</taxon>
    </lineage>
</organism>
<dbReference type="PANTHER" id="PTHR14593:SF5">
    <property type="entry name" value="WD REPEAT-CONTAINING PROTEIN 11"/>
    <property type="match status" value="1"/>
</dbReference>
<dbReference type="InterPro" id="IPR015943">
    <property type="entry name" value="WD40/YVTN_repeat-like_dom_sf"/>
</dbReference>
<name>A0ABY6LJS8_9ARAC</name>
<dbReference type="Pfam" id="PF23751">
    <property type="entry name" value="Beta-prop_WDR11_1st"/>
    <property type="match status" value="1"/>
</dbReference>
<dbReference type="Proteomes" id="UP001235939">
    <property type="component" value="Chromosome 20"/>
</dbReference>
<dbReference type="SUPFAM" id="SSF50978">
    <property type="entry name" value="WD40 repeat-like"/>
    <property type="match status" value="1"/>
</dbReference>
<dbReference type="InterPro" id="IPR039694">
    <property type="entry name" value="WDR11"/>
</dbReference>
<sequence>MSRGWQSLVAYGCNNHLFQSLKKHKADVVKVRWSQESHHHDTFNPYSLVLASGDASGKIVVWDVKQGVARKTMSEGNKPVAEMEWVTGASDGCHHLLTALHPPATLVVWNTETGQPLWRKVYTGEHLQSFSFDPFTSSNLACECNNMDKYRMVQFKSISGTIDLKMAVRVSKMIQHQGPFNIEDEAQHPAD</sequence>
<dbReference type="InterPro" id="IPR036322">
    <property type="entry name" value="WD40_repeat_dom_sf"/>
</dbReference>
<feature type="domain" description="WDR11 first beta-propeller" evidence="1">
    <location>
        <begin position="28"/>
        <end position="140"/>
    </location>
</feature>
<evidence type="ECO:0000313" key="2">
    <source>
        <dbReference type="EMBL" id="UYV81445.1"/>
    </source>
</evidence>
<dbReference type="PANTHER" id="PTHR14593">
    <property type="entry name" value="WD REPEAT-CONTAINING PROTEIN 11"/>
    <property type="match status" value="1"/>
</dbReference>
<evidence type="ECO:0000313" key="3">
    <source>
        <dbReference type="Proteomes" id="UP001235939"/>
    </source>
</evidence>
<gene>
    <name evidence="2" type="ORF">LAZ67_20001221</name>
</gene>
<dbReference type="EMBL" id="CP092882">
    <property type="protein sequence ID" value="UYV81445.1"/>
    <property type="molecule type" value="Genomic_DNA"/>
</dbReference>
<keyword evidence="3" id="KW-1185">Reference proteome</keyword>
<protein>
    <submittedName>
        <fullName evidence="2">WDR11</fullName>
    </submittedName>
</protein>
<proteinExistence type="predicted"/>
<evidence type="ECO:0000259" key="1">
    <source>
        <dbReference type="Pfam" id="PF23751"/>
    </source>
</evidence>
<dbReference type="InterPro" id="IPR057852">
    <property type="entry name" value="Beta-prop_WDR11_1st"/>
</dbReference>